<evidence type="ECO:0000256" key="1">
    <source>
        <dbReference type="ARBA" id="ARBA00005560"/>
    </source>
</evidence>
<dbReference type="Pfam" id="PF00352">
    <property type="entry name" value="TBP"/>
    <property type="match status" value="1"/>
</dbReference>
<keyword evidence="3" id="KW-0804">Transcription</keyword>
<sequence length="151" mass="15933">MSQPSFYQPQRISGLISRLVPSGGTVGITNNGVISTSVMNVAVLPSSKTLQVVQVTALPQITTASAATPSTSSFASVFDTPPTAASAAAAVTRGQEVAAQDPIDLQIRNVVCMFSVCCHVDLRLLAMNSCHVMYERAKGVSTKRRRVTSHL</sequence>
<dbReference type="InterPro" id="IPR012295">
    <property type="entry name" value="TBP_dom_sf"/>
</dbReference>
<keyword evidence="2" id="KW-0238">DNA-binding</keyword>
<dbReference type="GO" id="GO:0006352">
    <property type="term" value="P:DNA-templated transcription initiation"/>
    <property type="evidence" value="ECO:0007669"/>
    <property type="project" value="InterPro"/>
</dbReference>
<evidence type="ECO:0000256" key="3">
    <source>
        <dbReference type="ARBA" id="ARBA00023163"/>
    </source>
</evidence>
<protein>
    <submittedName>
        <fullName evidence="6">Transcription initiation factor TFIID subunit 4</fullName>
    </submittedName>
</protein>
<organism evidence="6">
    <name type="scientific">Soboliphyme baturini</name>
    <dbReference type="NCBI Taxonomy" id="241478"/>
    <lineage>
        <taxon>Eukaryota</taxon>
        <taxon>Metazoa</taxon>
        <taxon>Ecdysozoa</taxon>
        <taxon>Nematoda</taxon>
        <taxon>Enoplea</taxon>
        <taxon>Dorylaimia</taxon>
        <taxon>Dioctophymatida</taxon>
        <taxon>Dioctophymatoidea</taxon>
        <taxon>Soboliphymatidae</taxon>
        <taxon>Soboliphyme</taxon>
    </lineage>
</organism>
<gene>
    <name evidence="4" type="ORF">SBAD_LOCUS8193</name>
</gene>
<dbReference type="SUPFAM" id="SSF55945">
    <property type="entry name" value="TATA-box binding protein-like"/>
    <property type="match status" value="1"/>
</dbReference>
<dbReference type="EMBL" id="UZAM01011354">
    <property type="protein sequence ID" value="VDP15769.1"/>
    <property type="molecule type" value="Genomic_DNA"/>
</dbReference>
<evidence type="ECO:0000256" key="2">
    <source>
        <dbReference type="ARBA" id="ARBA00023125"/>
    </source>
</evidence>
<accession>A0A183IX46</accession>
<evidence type="ECO:0000313" key="5">
    <source>
        <dbReference type="Proteomes" id="UP000270296"/>
    </source>
</evidence>
<dbReference type="OrthoDB" id="2127950at2759"/>
<evidence type="ECO:0000313" key="6">
    <source>
        <dbReference type="WBParaSite" id="SBAD_0000850001-mRNA-1"/>
    </source>
</evidence>
<dbReference type="WBParaSite" id="SBAD_0000850001-mRNA-1">
    <property type="protein sequence ID" value="SBAD_0000850001-mRNA-1"/>
    <property type="gene ID" value="SBAD_0000850001"/>
</dbReference>
<proteinExistence type="inferred from homology"/>
<reference evidence="6" key="1">
    <citation type="submission" date="2016-06" db="UniProtKB">
        <authorList>
            <consortium name="WormBaseParasite"/>
        </authorList>
    </citation>
    <scope>IDENTIFICATION</scope>
</reference>
<comment type="similarity">
    <text evidence="1">Belongs to the TBP family.</text>
</comment>
<dbReference type="Gene3D" id="3.30.310.10">
    <property type="entry name" value="TATA-Binding Protein"/>
    <property type="match status" value="1"/>
</dbReference>
<evidence type="ECO:0000313" key="4">
    <source>
        <dbReference type="EMBL" id="VDP15769.1"/>
    </source>
</evidence>
<reference evidence="4 5" key="2">
    <citation type="submission" date="2018-11" db="EMBL/GenBank/DDBJ databases">
        <authorList>
            <consortium name="Pathogen Informatics"/>
        </authorList>
    </citation>
    <scope>NUCLEOTIDE SEQUENCE [LARGE SCALE GENOMIC DNA]</scope>
</reference>
<keyword evidence="5" id="KW-1185">Reference proteome</keyword>
<dbReference type="InterPro" id="IPR000814">
    <property type="entry name" value="TBP"/>
</dbReference>
<name>A0A183IX46_9BILA</name>
<dbReference type="AlphaFoldDB" id="A0A183IX46"/>
<dbReference type="Proteomes" id="UP000270296">
    <property type="component" value="Unassembled WGS sequence"/>
</dbReference>
<dbReference type="GO" id="GO:0003677">
    <property type="term" value="F:DNA binding"/>
    <property type="evidence" value="ECO:0007669"/>
    <property type="project" value="UniProtKB-KW"/>
</dbReference>